<dbReference type="InterPro" id="IPR007167">
    <property type="entry name" value="Fe-transptr_FeoA-like"/>
</dbReference>
<reference evidence="3 4" key="1">
    <citation type="submission" date="2024-01" db="EMBL/GenBank/DDBJ databases">
        <title>Novel species of the genus Luteimonas isolated from rivers.</title>
        <authorList>
            <person name="Lu H."/>
        </authorList>
    </citation>
    <scope>NUCLEOTIDE SEQUENCE [LARGE SCALE GENOMIC DNA]</scope>
    <source>
        <strain evidence="3 4">FXH3W</strain>
    </source>
</reference>
<evidence type="ECO:0000313" key="4">
    <source>
        <dbReference type="Proteomes" id="UP001356170"/>
    </source>
</evidence>
<name>A0ABU7V0K3_9GAMM</name>
<dbReference type="SUPFAM" id="SSF50037">
    <property type="entry name" value="C-terminal domain of transcriptional repressors"/>
    <property type="match status" value="1"/>
</dbReference>
<gene>
    <name evidence="3" type="ORF">V3390_08310</name>
</gene>
<dbReference type="SMART" id="SM00899">
    <property type="entry name" value="FeoA"/>
    <property type="match status" value="1"/>
</dbReference>
<protein>
    <submittedName>
        <fullName evidence="3">FeoA family protein</fullName>
    </submittedName>
</protein>
<evidence type="ECO:0000313" key="3">
    <source>
        <dbReference type="EMBL" id="MEF2156225.1"/>
    </source>
</evidence>
<dbReference type="Gene3D" id="2.30.30.90">
    <property type="match status" value="1"/>
</dbReference>
<accession>A0ABU7V0K3</accession>
<proteinExistence type="predicted"/>
<dbReference type="Proteomes" id="UP001356170">
    <property type="component" value="Unassembled WGS sequence"/>
</dbReference>
<keyword evidence="4" id="KW-1185">Reference proteome</keyword>
<dbReference type="PANTHER" id="PTHR42954:SF2">
    <property type="entry name" value="FE(2+) TRANSPORT PROTEIN A"/>
    <property type="match status" value="1"/>
</dbReference>
<dbReference type="PANTHER" id="PTHR42954">
    <property type="entry name" value="FE(2+) TRANSPORT PROTEIN A"/>
    <property type="match status" value="1"/>
</dbReference>
<dbReference type="Pfam" id="PF04023">
    <property type="entry name" value="FeoA"/>
    <property type="match status" value="1"/>
</dbReference>
<comment type="caution">
    <text evidence="3">The sequence shown here is derived from an EMBL/GenBank/DDBJ whole genome shotgun (WGS) entry which is preliminary data.</text>
</comment>
<dbReference type="EMBL" id="JAZHBO010000002">
    <property type="protein sequence ID" value="MEF2156225.1"/>
    <property type="molecule type" value="Genomic_DNA"/>
</dbReference>
<evidence type="ECO:0000256" key="1">
    <source>
        <dbReference type="ARBA" id="ARBA00023004"/>
    </source>
</evidence>
<dbReference type="InterPro" id="IPR052713">
    <property type="entry name" value="FeoA"/>
</dbReference>
<dbReference type="InterPro" id="IPR038157">
    <property type="entry name" value="FeoA_core_dom"/>
</dbReference>
<organism evidence="3 4">
    <name type="scientific">Aquilutibacter rugosus</name>
    <dbReference type="NCBI Taxonomy" id="3115820"/>
    <lineage>
        <taxon>Bacteria</taxon>
        <taxon>Pseudomonadati</taxon>
        <taxon>Pseudomonadota</taxon>
        <taxon>Gammaproteobacteria</taxon>
        <taxon>Lysobacterales</taxon>
        <taxon>Lysobacteraceae</taxon>
        <taxon>Aquilutibacter</taxon>
    </lineage>
</organism>
<feature type="domain" description="Ferrous iron transporter FeoA-like" evidence="2">
    <location>
        <begin position="1"/>
        <end position="75"/>
    </location>
</feature>
<evidence type="ECO:0000259" key="2">
    <source>
        <dbReference type="SMART" id="SM00899"/>
    </source>
</evidence>
<dbReference type="InterPro" id="IPR008988">
    <property type="entry name" value="Transcriptional_repressor_C"/>
</dbReference>
<keyword evidence="1" id="KW-0408">Iron</keyword>
<sequence length="76" mass="8675">MHQLAKGAFAKVHHVEDRHEGDPISRRLRELGFVEGRTVVIRAWGPFGKDPLMVQIGDSRFALRRSEAARVLVDRE</sequence>